<dbReference type="GeneID" id="24440114"/>
<dbReference type="EMBL" id="GG662636">
    <property type="protein sequence ID" value="EWS73432.1"/>
    <property type="molecule type" value="Genomic_DNA"/>
</dbReference>
<evidence type="ECO:0000313" key="2">
    <source>
        <dbReference type="EMBL" id="EWS73432.1"/>
    </source>
</evidence>
<keyword evidence="1" id="KW-0472">Membrane</keyword>
<dbReference type="RefSeq" id="XP_012654048.1">
    <property type="nucleotide sequence ID" value="XM_012798594.1"/>
</dbReference>
<protein>
    <submittedName>
        <fullName evidence="2">Transmembrane protein, putative</fullName>
    </submittedName>
</protein>
<keyword evidence="1" id="KW-1133">Transmembrane helix</keyword>
<proteinExistence type="predicted"/>
<reference evidence="3" key="1">
    <citation type="journal article" date="2006" name="PLoS Biol.">
        <title>Macronuclear genome sequence of the ciliate Tetrahymena thermophila, a model eukaryote.</title>
        <authorList>
            <person name="Eisen J.A."/>
            <person name="Coyne R.S."/>
            <person name="Wu M."/>
            <person name="Wu D."/>
            <person name="Thiagarajan M."/>
            <person name="Wortman J.R."/>
            <person name="Badger J.H."/>
            <person name="Ren Q."/>
            <person name="Amedeo P."/>
            <person name="Jones K.M."/>
            <person name="Tallon L.J."/>
            <person name="Delcher A.L."/>
            <person name="Salzberg S.L."/>
            <person name="Silva J.C."/>
            <person name="Haas B.J."/>
            <person name="Majoros W.H."/>
            <person name="Farzad M."/>
            <person name="Carlton J.M."/>
            <person name="Smith R.K. Jr."/>
            <person name="Garg J."/>
            <person name="Pearlman R.E."/>
            <person name="Karrer K.M."/>
            <person name="Sun L."/>
            <person name="Manning G."/>
            <person name="Elde N.C."/>
            <person name="Turkewitz A.P."/>
            <person name="Asai D.J."/>
            <person name="Wilkes D.E."/>
            <person name="Wang Y."/>
            <person name="Cai H."/>
            <person name="Collins K."/>
            <person name="Stewart B.A."/>
            <person name="Lee S.R."/>
            <person name="Wilamowska K."/>
            <person name="Weinberg Z."/>
            <person name="Ruzzo W.L."/>
            <person name="Wloga D."/>
            <person name="Gaertig J."/>
            <person name="Frankel J."/>
            <person name="Tsao C.-C."/>
            <person name="Gorovsky M.A."/>
            <person name="Keeling P.J."/>
            <person name="Waller R.F."/>
            <person name="Patron N.J."/>
            <person name="Cherry J.M."/>
            <person name="Stover N.A."/>
            <person name="Krieger C.J."/>
            <person name="del Toro C."/>
            <person name="Ryder H.F."/>
            <person name="Williamson S.C."/>
            <person name="Barbeau R.A."/>
            <person name="Hamilton E.P."/>
            <person name="Orias E."/>
        </authorList>
    </citation>
    <scope>NUCLEOTIDE SEQUENCE [LARGE SCALE GENOMIC DNA]</scope>
    <source>
        <strain evidence="3">SB210</strain>
    </source>
</reference>
<dbReference type="KEGG" id="tet:TTHERM_000666989"/>
<gene>
    <name evidence="2" type="ORF">TTHERM_000666989</name>
</gene>
<feature type="transmembrane region" description="Helical" evidence="1">
    <location>
        <begin position="130"/>
        <end position="153"/>
    </location>
</feature>
<sequence length="225" mass="27070">MLIINKKQIFILSTKILILFHASIYQQIILIISIIFHNNQQKNQLTNQKTIYQFSFSQNVIIMILKYSKKLNCKSSILRNLKKVFFLITQLNQNNNLLIQYIATTFLLNYKLLFYLILNKNLQKINQTNNLFVAIARRPSCFLKCSYVLIIIFPNLQTKIQYLFLKFYSICIIIVFILQSIIFISWHSFIIFYFHFKYFTCQFACLRKACFYFLHSKYYQVSINF</sequence>
<dbReference type="AlphaFoldDB" id="W7X7X0"/>
<evidence type="ECO:0000313" key="3">
    <source>
        <dbReference type="Proteomes" id="UP000009168"/>
    </source>
</evidence>
<feature type="transmembrane region" description="Helical" evidence="1">
    <location>
        <begin position="165"/>
        <end position="194"/>
    </location>
</feature>
<evidence type="ECO:0000256" key="1">
    <source>
        <dbReference type="SAM" id="Phobius"/>
    </source>
</evidence>
<dbReference type="InParanoid" id="W7X7X0"/>
<organism evidence="2 3">
    <name type="scientific">Tetrahymena thermophila (strain SB210)</name>
    <dbReference type="NCBI Taxonomy" id="312017"/>
    <lineage>
        <taxon>Eukaryota</taxon>
        <taxon>Sar</taxon>
        <taxon>Alveolata</taxon>
        <taxon>Ciliophora</taxon>
        <taxon>Intramacronucleata</taxon>
        <taxon>Oligohymenophorea</taxon>
        <taxon>Hymenostomatida</taxon>
        <taxon>Tetrahymenina</taxon>
        <taxon>Tetrahymenidae</taxon>
        <taxon>Tetrahymena</taxon>
    </lineage>
</organism>
<keyword evidence="3" id="KW-1185">Reference proteome</keyword>
<keyword evidence="1 2" id="KW-0812">Transmembrane</keyword>
<feature type="transmembrane region" description="Helical" evidence="1">
    <location>
        <begin position="98"/>
        <end position="118"/>
    </location>
</feature>
<feature type="transmembrane region" description="Helical" evidence="1">
    <location>
        <begin position="12"/>
        <end position="36"/>
    </location>
</feature>
<accession>W7X7X0</accession>
<dbReference type="Proteomes" id="UP000009168">
    <property type="component" value="Unassembled WGS sequence"/>
</dbReference>
<name>W7X7X0_TETTS</name>